<comment type="caution">
    <text evidence="5">The sequence shown here is derived from an EMBL/GenBank/DDBJ whole genome shotgun (WGS) entry which is preliminary data.</text>
</comment>
<sequence length="348" mass="36297">MNRSGKLMTAVLGFALLTASPALAQKVVVGVSWSNFQEERWKTDEAAIKTQLAKSGATYISADAQSSNEKQVSDIESLITRGATVLIVLAQDSEAILPAVAKAKAEGIPVISYDRLIEDPWAFYISFDNKEVGRLQARMILSAKPRGNYVFVKGSPSDPNATLLYAGQLEVLAAALKSGAIKNVGNQFTEGWQPEIAQRNMEQFLTANQNKIDAVVASNDGTAGGAVAALASVGLAGKVPVSGQDADKAALNRIALGLQTGTVWKDSRTLGTEAAKIAVQLAKGTKVASVTGSKLFSGGPRKVGVSSILLKPVVITKANLGTLITAKWASKAEICKGVSGTAAPAACR</sequence>
<evidence type="ECO:0000259" key="4">
    <source>
        <dbReference type="Pfam" id="PF13407"/>
    </source>
</evidence>
<protein>
    <submittedName>
        <fullName evidence="5">D-xylose ABC transporter substrate-binding protein</fullName>
    </submittedName>
</protein>
<evidence type="ECO:0000256" key="2">
    <source>
        <dbReference type="ARBA" id="ARBA00022729"/>
    </source>
</evidence>
<evidence type="ECO:0000256" key="3">
    <source>
        <dbReference type="SAM" id="SignalP"/>
    </source>
</evidence>
<dbReference type="Proteomes" id="UP001589733">
    <property type="component" value="Unassembled WGS sequence"/>
</dbReference>
<organism evidence="5 6">
    <name type="scientific">Deinococcus oregonensis</name>
    <dbReference type="NCBI Taxonomy" id="1805970"/>
    <lineage>
        <taxon>Bacteria</taxon>
        <taxon>Thermotogati</taxon>
        <taxon>Deinococcota</taxon>
        <taxon>Deinococci</taxon>
        <taxon>Deinococcales</taxon>
        <taxon>Deinococcaceae</taxon>
        <taxon>Deinococcus</taxon>
    </lineage>
</organism>
<keyword evidence="6" id="KW-1185">Reference proteome</keyword>
<reference evidence="5 6" key="1">
    <citation type="submission" date="2024-09" db="EMBL/GenBank/DDBJ databases">
        <authorList>
            <person name="Sun Q."/>
            <person name="Mori K."/>
        </authorList>
    </citation>
    <scope>NUCLEOTIDE SEQUENCE [LARGE SCALE GENOMIC DNA]</scope>
    <source>
        <strain evidence="5 6">JCM 13503</strain>
    </source>
</reference>
<dbReference type="Pfam" id="PF13407">
    <property type="entry name" value="Peripla_BP_4"/>
    <property type="match status" value="1"/>
</dbReference>
<dbReference type="EMBL" id="JBHLYR010000013">
    <property type="protein sequence ID" value="MFB9991290.1"/>
    <property type="molecule type" value="Genomic_DNA"/>
</dbReference>
<feature type="signal peptide" evidence="3">
    <location>
        <begin position="1"/>
        <end position="24"/>
    </location>
</feature>
<dbReference type="Gene3D" id="3.40.50.2300">
    <property type="match status" value="2"/>
</dbReference>
<dbReference type="SUPFAM" id="SSF53822">
    <property type="entry name" value="Periplasmic binding protein-like I"/>
    <property type="match status" value="1"/>
</dbReference>
<dbReference type="InterPro" id="IPR025997">
    <property type="entry name" value="SBP_2_dom"/>
</dbReference>
<dbReference type="CDD" id="cd19993">
    <property type="entry name" value="PBP1_ABC_xylose_binding-like"/>
    <property type="match status" value="1"/>
</dbReference>
<dbReference type="NCBIfam" id="TIGR02634">
    <property type="entry name" value="xylF"/>
    <property type="match status" value="1"/>
</dbReference>
<dbReference type="InterPro" id="IPR013456">
    <property type="entry name" value="XylF"/>
</dbReference>
<evidence type="ECO:0000256" key="1">
    <source>
        <dbReference type="ARBA" id="ARBA00004196"/>
    </source>
</evidence>
<accession>A0ABV6AUV3</accession>
<comment type="subcellular location">
    <subcellularLocation>
        <location evidence="1">Cell envelope</location>
    </subcellularLocation>
</comment>
<proteinExistence type="predicted"/>
<keyword evidence="2 3" id="KW-0732">Signal</keyword>
<feature type="chain" id="PRO_5045101062" evidence="3">
    <location>
        <begin position="25"/>
        <end position="348"/>
    </location>
</feature>
<dbReference type="PANTHER" id="PTHR30036">
    <property type="entry name" value="D-XYLOSE-BINDING PERIPLASMIC PROTEIN"/>
    <property type="match status" value="1"/>
</dbReference>
<evidence type="ECO:0000313" key="6">
    <source>
        <dbReference type="Proteomes" id="UP001589733"/>
    </source>
</evidence>
<name>A0ABV6AUV3_9DEIO</name>
<dbReference type="InterPro" id="IPR050555">
    <property type="entry name" value="Bact_Solute-Bind_Prot2"/>
</dbReference>
<dbReference type="PANTHER" id="PTHR30036:SF1">
    <property type="entry name" value="D-XYLOSE-BINDING PERIPLASMIC PROTEIN"/>
    <property type="match status" value="1"/>
</dbReference>
<dbReference type="InterPro" id="IPR028082">
    <property type="entry name" value="Peripla_BP_I"/>
</dbReference>
<gene>
    <name evidence="5" type="primary">xylF</name>
    <name evidence="5" type="ORF">ACFFLM_04760</name>
</gene>
<feature type="domain" description="Periplasmic binding protein" evidence="4">
    <location>
        <begin position="29"/>
        <end position="286"/>
    </location>
</feature>
<evidence type="ECO:0000313" key="5">
    <source>
        <dbReference type="EMBL" id="MFB9991290.1"/>
    </source>
</evidence>
<dbReference type="RefSeq" id="WP_380006070.1">
    <property type="nucleotide sequence ID" value="NZ_JBHLYR010000013.1"/>
</dbReference>